<dbReference type="Proteomes" id="UP000038040">
    <property type="component" value="Unplaced"/>
</dbReference>
<accession>A0A158Q2W7</accession>
<feature type="coiled-coil region" evidence="2">
    <location>
        <begin position="55"/>
        <end position="103"/>
    </location>
</feature>
<dbReference type="STRING" id="318479.A0A158Q2W7"/>
<evidence type="ECO:0000259" key="5">
    <source>
        <dbReference type="Pfam" id="PF24627"/>
    </source>
</evidence>
<sequence>MEQAKEKAGEVAQTLGIGGEKLRLETEINDKYYDTSIDSSIAFETNAKNLSSVFFDRAQEDLTNYKKRIDENAERQREHADIMADLQRKVEEYRRRFTTMESRITERKIYTESYGIDLPDIKMKDELWSGKFRMIDDMSEEELSMQLSNERRRNEELFAQLEEERLNNNQLLNEIQRLRKHFEISIRDKERIFINRERNIAQHLSEEQRKIMDLWTELKRVRKQCTEYKEQTERDLENQKNEFIKTIHNVTDTMLKMQVSESQKRERPLLSDATGNLEISKDSIIYEAISKFQETGDISEMPRIIRELHLGKGDDVNLQSEILKKYEESVQRIGELEAKDEDSHSKLLILESELKATKERLNDSQNALRRLYDLAREFEHSPDSQKRTRSFSPAKGYVPSSEVVRTVRYVLNARVNDSLVLQRKLNNAEAQINELITHYKSADESCRRLEKQLVEAKREISDRCDQIAELNRKLRNADDFIKTFEDEKANAAAIRRKLEDEIRRLNEHFKKTLAEIEAKAAEEAEERLRTMEDDYKARIAELTRRIDTLMQEHKHLKDEANELSIRNRNMDVEYKTLLQKIDDKDKEIRKLEDSKSMLLKEFDSQRARLDAVTNEIGSLRSNYENANKSSEAHIITLNELKQQRDDIGKQKDNVARELSDLKRNVDDVSKERDDARKAYQRQLADVDRLKAHISDLENQVIDISRQNDELDTQLKANKAKVTSLETYLQAANKEKEKSNAINQKLIKEKSEIMITIQKNETDTSSLKDQAKKLEQEIEKLRNEILLADEREKNANEAYKQQLMLARNLQNELNELRAELEDLQKIKLQSPEVTEVKPLSVEPEKPGDKISIHHDTTIYDITHTHVKEVENKWKIIVERLENEKDDLARQIQGLQEEITVRQDALDRQDKEIEDLHKKLDEQFDKVKLEMVTIQDKYKTDFDTDRDKYNQTIESMNIQIDELRNKLNVAETQLNDTKNRDAQLDRDINDWKERYNKTNEELGRIRDQLNGEIQRLQNDLYSTRNTLKTMESDNDSLKTQLTSSEENCKSLNKTIADQATKLRDSNSQMRHLTEEIDDLKKLRDNYEAELDNATSRLRSLETEYGQIQLDRNNTRGQLEIALKDNDLLKNSISVHEVEIDRLTKKLQQASAELSDRIKDLDQFKFERERVQIALREKAKLVENLNNELQNMDAKINRLRIDFSDTSDKLAVSDAERDSLRVELDRLHQQLQFSKEQLARKTNEYQTVIDELANAHRLSEDGRVNAVHDLEYSKLELGDLQSRLDKADQLLVSMQQNYLRSENERERLADALRRFQSIVNRSIMIRKFQEVIDSDKEKSDACISGKEEQFDIAGLDTNFQALINRIEKLELERNDYREALERMKRRTGDVKLSKRETIIRKIDTREEDAGDKKAFDLRLESAKQLLRSQEEILKQREEEKRDLKSKLVSLEMQIRTKEGQIRHLNDLVKSLRSDLNNANGELRILRDREEQWDACKFHLESKLKDHEAESKKITTLTASFDADRLTLNEKVNKLTMELRQSENKYAELESDADRLRKDLERSTKVENELRVKVDQLNRVTNDHQILRDQITVLIASFQLLNAENELSNLNGRKQQLENELLLARSEVRESKQRNNDAVHRISELQRQLEDMLNDKKRLNDRIQGLEKTVASYRTTETDLRQQISAAANERSSLQNELSDFQRRLLRLENDKRILSDKNEDLEKIRVTLMQRLALLESDKRAIEAMMTDMALQREAIEQSLNSLERENKELHRNCAQLQQQIAQLELENGNRLMSLADKQKEEQDRIVKTVALEKAQMERLIENRERGLKSRIKQLEAQLSALRDQLFSERRRRRDFSDRVYISDLSKTTSVLPAGSIYSGLTFPLNDTFDSYSSFGSYGSPWVDFSTNNEYTKTGSTVITLKESTTRRSRSPGGTGSPFAHDEGMHSYEITRKEESDGKSTHISEEAIVLQPSQELHESGSFDGAQFNRMTSTKSSNTKQVTNMWN</sequence>
<dbReference type="OrthoDB" id="5835755at2759"/>
<feature type="coiled-coil region" evidence="2">
    <location>
        <begin position="140"/>
        <end position="181"/>
    </location>
</feature>
<keyword evidence="1 2" id="KW-0175">Coiled coil</keyword>
<dbReference type="EMBL" id="UYYG01001152">
    <property type="protein sequence ID" value="VDN55373.1"/>
    <property type="molecule type" value="Genomic_DNA"/>
</dbReference>
<dbReference type="PANTHER" id="PTHR23159:SF31">
    <property type="entry name" value="CENTROSOME-ASSOCIATED PROTEIN CEP250 ISOFORM X1"/>
    <property type="match status" value="1"/>
</dbReference>
<feature type="domain" description="Rootletin-like coiled-coil" evidence="4">
    <location>
        <begin position="66"/>
        <end position="246"/>
    </location>
</feature>
<reference evidence="6 8" key="2">
    <citation type="submission" date="2018-11" db="EMBL/GenBank/DDBJ databases">
        <authorList>
            <consortium name="Pathogen Informatics"/>
        </authorList>
    </citation>
    <scope>NUCLEOTIDE SEQUENCE [LARGE SCALE GENOMIC DNA]</scope>
</reference>
<dbReference type="PANTHER" id="PTHR23159">
    <property type="entry name" value="CENTROSOMAL PROTEIN 2"/>
    <property type="match status" value="1"/>
</dbReference>
<feature type="coiled-coil region" evidence="2">
    <location>
        <begin position="1815"/>
        <end position="1849"/>
    </location>
</feature>
<evidence type="ECO:0000256" key="2">
    <source>
        <dbReference type="SAM" id="Coils"/>
    </source>
</evidence>
<feature type="coiled-coil region" evidence="2">
    <location>
        <begin position="1416"/>
        <end position="1485"/>
    </location>
</feature>
<dbReference type="Pfam" id="PF24627">
    <property type="entry name" value="PUMA_CC"/>
    <property type="match status" value="1"/>
</dbReference>
<dbReference type="WBParaSite" id="DME_0000098601-mRNA-1">
    <property type="protein sequence ID" value="DME_0000098601-mRNA-1"/>
    <property type="gene ID" value="DME_0000098601"/>
</dbReference>
<evidence type="ECO:0000313" key="7">
    <source>
        <dbReference type="Proteomes" id="UP000038040"/>
    </source>
</evidence>
<dbReference type="Proteomes" id="UP000274756">
    <property type="component" value="Unassembled WGS sequence"/>
</dbReference>
<dbReference type="Gene3D" id="1.10.287.1490">
    <property type="match status" value="3"/>
</dbReference>
<feature type="coiled-coil region" evidence="2">
    <location>
        <begin position="1596"/>
        <end position="1784"/>
    </location>
</feature>
<evidence type="ECO:0000313" key="9">
    <source>
        <dbReference type="WBParaSite" id="DME_0000098601-mRNA-1"/>
    </source>
</evidence>
<dbReference type="InterPro" id="IPR055167">
    <property type="entry name" value="Rootletin-like_CC"/>
</dbReference>
<evidence type="ECO:0000256" key="1">
    <source>
        <dbReference type="ARBA" id="ARBA00023054"/>
    </source>
</evidence>
<dbReference type="InterPro" id="IPR057531">
    <property type="entry name" value="PUMA/OVT1_CC"/>
</dbReference>
<evidence type="ECO:0000259" key="4">
    <source>
        <dbReference type="Pfam" id="PF15035"/>
    </source>
</evidence>
<organism evidence="7 9">
    <name type="scientific">Dracunculus medinensis</name>
    <name type="common">Guinea worm</name>
    <dbReference type="NCBI Taxonomy" id="318479"/>
    <lineage>
        <taxon>Eukaryota</taxon>
        <taxon>Metazoa</taxon>
        <taxon>Ecdysozoa</taxon>
        <taxon>Nematoda</taxon>
        <taxon>Chromadorea</taxon>
        <taxon>Rhabditida</taxon>
        <taxon>Spirurina</taxon>
        <taxon>Dracunculoidea</taxon>
        <taxon>Dracunculidae</taxon>
        <taxon>Dracunculus</taxon>
    </lineage>
</organism>
<gene>
    <name evidence="6" type="ORF">DME_LOCUS5346</name>
</gene>
<proteinExistence type="predicted"/>
<reference evidence="9" key="1">
    <citation type="submission" date="2016-04" db="UniProtKB">
        <authorList>
            <consortium name="WormBaseParasite"/>
        </authorList>
    </citation>
    <scope>IDENTIFICATION</scope>
</reference>
<dbReference type="Pfam" id="PF24423">
    <property type="entry name" value="OVT1"/>
    <property type="match status" value="1"/>
</dbReference>
<protein>
    <submittedName>
        <fullName evidence="9">Coiled-coil domain-containing protein 39</fullName>
    </submittedName>
</protein>
<keyword evidence="8" id="KW-1185">Reference proteome</keyword>
<feature type="coiled-coil region" evidence="2">
    <location>
        <begin position="425"/>
        <end position="828"/>
    </location>
</feature>
<feature type="region of interest" description="Disordered" evidence="3">
    <location>
        <begin position="1968"/>
        <end position="2003"/>
    </location>
</feature>
<feature type="compositionally biased region" description="Polar residues" evidence="3">
    <location>
        <begin position="1985"/>
        <end position="2003"/>
    </location>
</feature>
<feature type="coiled-coil region" evidence="2">
    <location>
        <begin position="1349"/>
        <end position="1383"/>
    </location>
</feature>
<evidence type="ECO:0000256" key="3">
    <source>
        <dbReference type="SAM" id="MobiDB-lite"/>
    </source>
</evidence>
<feature type="coiled-coil region" evidence="2">
    <location>
        <begin position="347"/>
        <end position="374"/>
    </location>
</feature>
<feature type="coiled-coil region" evidence="2">
    <location>
        <begin position="1521"/>
        <end position="1562"/>
    </location>
</feature>
<feature type="region of interest" description="Disordered" evidence="3">
    <location>
        <begin position="1921"/>
        <end position="1942"/>
    </location>
</feature>
<name>A0A158Q2W7_DRAME</name>
<evidence type="ECO:0000313" key="6">
    <source>
        <dbReference type="EMBL" id="VDN55373.1"/>
    </source>
</evidence>
<dbReference type="Pfam" id="PF15035">
    <property type="entry name" value="Rootletin"/>
    <property type="match status" value="1"/>
</dbReference>
<evidence type="ECO:0000313" key="8">
    <source>
        <dbReference type="Proteomes" id="UP000274756"/>
    </source>
</evidence>
<dbReference type="AlphaFoldDB" id="A0A158Q2W7"/>
<feature type="domain" description="PUMA/OVT1 coiled-coil region" evidence="5">
    <location>
        <begin position="416"/>
        <end position="489"/>
    </location>
</feature>
<feature type="coiled-coil region" evidence="2">
    <location>
        <begin position="869"/>
        <end position="1308"/>
    </location>
</feature>